<accession>A0A8J1TRS7</accession>
<dbReference type="SUPFAM" id="SSF57302">
    <property type="entry name" value="Snake toxin-like"/>
    <property type="match status" value="1"/>
</dbReference>
<gene>
    <name evidence="2" type="ORF">OFUS_LOCUS3373</name>
</gene>
<keyword evidence="3" id="KW-1185">Reference proteome</keyword>
<proteinExistence type="predicted"/>
<comment type="caution">
    <text evidence="2">The sequence shown here is derived from an EMBL/GenBank/DDBJ whole genome shotgun (WGS) entry which is preliminary data.</text>
</comment>
<protein>
    <submittedName>
        <fullName evidence="2">Uncharacterized protein</fullName>
    </submittedName>
</protein>
<reference evidence="2" key="1">
    <citation type="submission" date="2022-03" db="EMBL/GenBank/DDBJ databases">
        <authorList>
            <person name="Martin C."/>
        </authorList>
    </citation>
    <scope>NUCLEOTIDE SEQUENCE</scope>
</reference>
<name>A0A8J1TRS7_OWEFU</name>
<dbReference type="PANTHER" id="PTHR33562">
    <property type="entry name" value="ATILLA, ISOFORM B-RELATED-RELATED"/>
    <property type="match status" value="1"/>
</dbReference>
<dbReference type="InterPro" id="IPR050975">
    <property type="entry name" value="Sleep_regulator"/>
</dbReference>
<evidence type="ECO:0000256" key="1">
    <source>
        <dbReference type="ARBA" id="ARBA00022729"/>
    </source>
</evidence>
<evidence type="ECO:0000313" key="2">
    <source>
        <dbReference type="EMBL" id="CAH1776169.1"/>
    </source>
</evidence>
<dbReference type="InterPro" id="IPR045860">
    <property type="entry name" value="Snake_toxin-like_sf"/>
</dbReference>
<dbReference type="EMBL" id="CAIIXF020000001">
    <property type="protein sequence ID" value="CAH1776169.1"/>
    <property type="molecule type" value="Genomic_DNA"/>
</dbReference>
<keyword evidence="1" id="KW-0732">Signal</keyword>
<organism evidence="2 3">
    <name type="scientific">Owenia fusiformis</name>
    <name type="common">Polychaete worm</name>
    <dbReference type="NCBI Taxonomy" id="6347"/>
    <lineage>
        <taxon>Eukaryota</taxon>
        <taxon>Metazoa</taxon>
        <taxon>Spiralia</taxon>
        <taxon>Lophotrochozoa</taxon>
        <taxon>Annelida</taxon>
        <taxon>Polychaeta</taxon>
        <taxon>Sedentaria</taxon>
        <taxon>Canalipalpata</taxon>
        <taxon>Sabellida</taxon>
        <taxon>Oweniida</taxon>
        <taxon>Oweniidae</taxon>
        <taxon>Owenia</taxon>
    </lineage>
</organism>
<sequence length="173" mass="20052">MYYKQGVVVFVISFMTWVPVNPLKCYACTYFDNPDENGHQCITDPDNFGSGVVRLECDEDEWCLTERQRYKGHVDVYALRRSCGPRDRSADTCLRTKHMVHCYWYCQTDLCNDANGYNATVYEPPRRTARPRLLADNDDDDDYTDIDRLSDGCDLEHCAILLVVTTFMAFINL</sequence>
<dbReference type="AlphaFoldDB" id="A0A8J1TRS7"/>
<evidence type="ECO:0000313" key="3">
    <source>
        <dbReference type="Proteomes" id="UP000749559"/>
    </source>
</evidence>
<dbReference type="Proteomes" id="UP000749559">
    <property type="component" value="Unassembled WGS sequence"/>
</dbReference>